<comment type="similarity">
    <text evidence="2 10">Belongs to the GPI inositol-deacylase family.</text>
</comment>
<evidence type="ECO:0000313" key="13">
    <source>
        <dbReference type="EMBL" id="KTW30237.1"/>
    </source>
</evidence>
<dbReference type="SUPFAM" id="SSF53474">
    <property type="entry name" value="alpha/beta-Hydrolases"/>
    <property type="match status" value="1"/>
</dbReference>
<keyword evidence="9 10" id="KW-0472">Membrane</keyword>
<dbReference type="PANTHER" id="PTHR15495">
    <property type="entry name" value="NEGATIVE REGULATOR OF VESICLE FORMATION-RELATED"/>
    <property type="match status" value="1"/>
</dbReference>
<reference evidence="14" key="1">
    <citation type="journal article" date="2016" name="Nat. Commun.">
        <title>Genome analysis of three Pneumocystis species reveals adaptation mechanisms to life exclusively in mammalian hosts.</title>
        <authorList>
            <person name="Ma L."/>
            <person name="Chen Z."/>
            <person name="Huang D.W."/>
            <person name="Kutty G."/>
            <person name="Ishihara M."/>
            <person name="Wang H."/>
            <person name="Abouelleil A."/>
            <person name="Bishop L."/>
            <person name="Davey E."/>
            <person name="Deng R."/>
            <person name="Deng X."/>
            <person name="Fan L."/>
            <person name="Fantoni G."/>
            <person name="Fitzgerald M."/>
            <person name="Gogineni E."/>
            <person name="Goldberg J.M."/>
            <person name="Handley G."/>
            <person name="Hu X."/>
            <person name="Huber C."/>
            <person name="Jiao X."/>
            <person name="Jones K."/>
            <person name="Levin J.Z."/>
            <person name="Liu Y."/>
            <person name="Macdonald P."/>
            <person name="Melnikov A."/>
            <person name="Raley C."/>
            <person name="Sassi M."/>
            <person name="Sherman B.T."/>
            <person name="Song X."/>
            <person name="Sykes S."/>
            <person name="Tran B."/>
            <person name="Walsh L."/>
            <person name="Xia Y."/>
            <person name="Yang J."/>
            <person name="Young S."/>
            <person name="Zeng Q."/>
            <person name="Zheng X."/>
            <person name="Stephens R."/>
            <person name="Nusbaum C."/>
            <person name="Birren B.W."/>
            <person name="Azadi P."/>
            <person name="Lempicki R.A."/>
            <person name="Cuomo C.A."/>
            <person name="Kovacs J.A."/>
        </authorList>
    </citation>
    <scope>NUCLEOTIDE SEQUENCE [LARGE SCALE GENOMIC DNA]</scope>
    <source>
        <strain evidence="14">B80</strain>
    </source>
</reference>
<dbReference type="PANTHER" id="PTHR15495:SF7">
    <property type="entry name" value="GPI INOSITOL-DEACYLASE"/>
    <property type="match status" value="1"/>
</dbReference>
<feature type="transmembrane region" description="Helical" evidence="10">
    <location>
        <begin position="849"/>
        <end position="869"/>
    </location>
</feature>
<keyword evidence="14" id="KW-1185">Reference proteome</keyword>
<comment type="subcellular location">
    <subcellularLocation>
        <location evidence="1">Endoplasmic reticulum membrane</location>
        <topology evidence="1">Multi-pass membrane protein</topology>
    </subcellularLocation>
</comment>
<dbReference type="InterPro" id="IPR039529">
    <property type="entry name" value="PGAP1/BST1"/>
</dbReference>
<evidence type="ECO:0000256" key="1">
    <source>
        <dbReference type="ARBA" id="ARBA00004477"/>
    </source>
</evidence>
<accession>A0A0W4ZPG0</accession>
<dbReference type="InterPro" id="IPR056824">
    <property type="entry name" value="PGAP1_TMD"/>
</dbReference>
<comment type="function">
    <text evidence="10">Involved in inositol deacylation of GPI-anchored proteins which plays important roles in the quality control and ER-associated degradation of GPI-anchored proteins.</text>
</comment>
<dbReference type="GO" id="GO:0015031">
    <property type="term" value="P:protein transport"/>
    <property type="evidence" value="ECO:0007669"/>
    <property type="project" value="UniProtKB-KW"/>
</dbReference>
<evidence type="ECO:0000256" key="4">
    <source>
        <dbReference type="ARBA" id="ARBA00022692"/>
    </source>
</evidence>
<dbReference type="GO" id="GO:0005789">
    <property type="term" value="C:endoplasmic reticulum membrane"/>
    <property type="evidence" value="ECO:0007669"/>
    <property type="project" value="UniProtKB-SubCell"/>
</dbReference>
<feature type="transmembrane region" description="Helical" evidence="10">
    <location>
        <begin position="947"/>
        <end position="966"/>
    </location>
</feature>
<dbReference type="EMBL" id="LFVZ01000003">
    <property type="protein sequence ID" value="KTW30237.1"/>
    <property type="molecule type" value="Genomic_DNA"/>
</dbReference>
<feature type="transmembrane region" description="Helical" evidence="10">
    <location>
        <begin position="731"/>
        <end position="751"/>
    </location>
</feature>
<keyword evidence="7 10" id="KW-0653">Protein transport</keyword>
<feature type="transmembrane region" description="Helical" evidence="10">
    <location>
        <begin position="1006"/>
        <end position="1027"/>
    </location>
</feature>
<evidence type="ECO:0000313" key="14">
    <source>
        <dbReference type="Proteomes" id="UP000054454"/>
    </source>
</evidence>
<feature type="transmembrane region" description="Helical" evidence="10">
    <location>
        <begin position="35"/>
        <end position="62"/>
    </location>
</feature>
<feature type="transmembrane region" description="Helical" evidence="10">
    <location>
        <begin position="913"/>
        <end position="935"/>
    </location>
</feature>
<keyword evidence="4 10" id="KW-0812">Transmembrane</keyword>
<evidence type="ECO:0000256" key="7">
    <source>
        <dbReference type="ARBA" id="ARBA00022927"/>
    </source>
</evidence>
<evidence type="ECO:0000259" key="12">
    <source>
        <dbReference type="Pfam" id="PF25140"/>
    </source>
</evidence>
<dbReference type="Pfam" id="PF07819">
    <property type="entry name" value="PGAP1"/>
    <property type="match status" value="1"/>
</dbReference>
<evidence type="ECO:0000256" key="3">
    <source>
        <dbReference type="ARBA" id="ARBA00022448"/>
    </source>
</evidence>
<dbReference type="RefSeq" id="XP_018227028.1">
    <property type="nucleotide sequence ID" value="XM_018369320.1"/>
</dbReference>
<feature type="transmembrane region" description="Helical" evidence="10">
    <location>
        <begin position="684"/>
        <end position="704"/>
    </location>
</feature>
<dbReference type="GO" id="GO:0006505">
    <property type="term" value="P:GPI anchor metabolic process"/>
    <property type="evidence" value="ECO:0007669"/>
    <property type="project" value="TreeGrafter"/>
</dbReference>
<dbReference type="Gene3D" id="3.40.50.1820">
    <property type="entry name" value="alpha/beta hydrolase"/>
    <property type="match status" value="1"/>
</dbReference>
<evidence type="ECO:0000256" key="2">
    <source>
        <dbReference type="ARBA" id="ARBA00006931"/>
    </source>
</evidence>
<feature type="domain" description="GPI inositol-deacylase transmembrane" evidence="12">
    <location>
        <begin position="691"/>
        <end position="1020"/>
    </location>
</feature>
<dbReference type="AlphaFoldDB" id="A0A0W4ZPG0"/>
<evidence type="ECO:0000256" key="6">
    <source>
        <dbReference type="ARBA" id="ARBA00022824"/>
    </source>
</evidence>
<keyword evidence="6 10" id="KW-0256">Endoplasmic reticulum</keyword>
<dbReference type="Pfam" id="PF25140">
    <property type="entry name" value="PGAP1_TMD"/>
    <property type="match status" value="1"/>
</dbReference>
<sequence>MKKATCKSMVIILKKMFQRQLWIFRKIGAKYKKRYSVSLGVMIIAWFSIFMLIMMGYSFIYLQKDHSTCVVPAMYPSYIRLSGFDKKYTKYGKEYGLYLYKERKVLNVHNFQGIPVLFIPGNAGSYKQVRSLASEAAYQFSLFKMDPSLAKHNLKNLDFFSVDFNNDYTAFHGQTLLDQVEYTNEAVKYILSLYQNAQKNNKYGYTPKSVIVIGHSMGGIVIRTMVMMPNYLSGSINTIITLSTPHLLPPILSDRKMKSIYDSVNKFWLQSYFHKNESNPLHAVSLISITGGNLDTMVSSDYCDVSSLIPKSHGFTVFSSSIPMVWTGMDHQAILWCDQLRRVIVKSLFEIVDFKSINQTKPLSSRIDIFKKYYLAPTENSSEKRFLQAPLINPFSGKNIKYTVFPLKRIYILRSFGSISSKSHIYFLPIFPTDIFNFTTLSLLTDQKTISENGKQQIAIFLCKNHVSLTKDSNSRQNPMEIDLKALECKDSEENIIHLPSKNGLSKGYGHFLTYLEYSNHQFNDYQFILIIDKSNNSRNGFLIAEFSNKNVIHVQPEISTTKFLWNRFHIVLGANKSLVSEISIPNIDNSLFTYKLKMNSFTCDNLIFSPIIRQYISNSYESKYFVNTTKIDVNFHGTALFMPPISENSTRRGLNIQFWLDPTCNKPLNISVSLDLYGTFGKLIMKFWTALIIFMYVIIFLCLRKQFRIYNEYGIFINIRNALKLFMRDTFLTLSILPSFLFFCLSIFQFSRAINMDDLLNQQLKNKLWAKDAWKLWSINNLFFGYRDSLFWLLGPLFVTISLGFTIIFTQLTHFLISFTATLYNLLQKHFTKARYRKKRHFFYSFNFSLKLKQRLIAILSLLSLVAVMVPYQFAYFLACIIQFFTCIKTYLNIQKMGFEKALHYKNFKNYVYSVLILMLMHLPFNIPVLVVWVKKISANWRIPFSSHHNIFSILPIITLVEFLANEKMIMRAEPKMAKALDIILLTFSFFLIVYGLYYTYFLHHLVNIFSFFLSILHFIPFLPFFQKFIHSFMQHKKAISY</sequence>
<name>A0A0W4ZPG0_PNEC8</name>
<dbReference type="Pfam" id="PF25141">
    <property type="entry name" value="PGAP1_2nd"/>
    <property type="match status" value="1"/>
</dbReference>
<dbReference type="GeneID" id="28935522"/>
<dbReference type="OrthoDB" id="348976at2759"/>
<protein>
    <recommendedName>
        <fullName evidence="10">GPI inositol-deacylase</fullName>
        <ecNumber evidence="10">3.1.-.-</ecNumber>
    </recommendedName>
</protein>
<feature type="transmembrane region" description="Helical" evidence="10">
    <location>
        <begin position="798"/>
        <end position="828"/>
    </location>
</feature>
<gene>
    <name evidence="13" type="ORF">T552_00715</name>
</gene>
<dbReference type="VEuPathDB" id="FungiDB:T552_00715"/>
<dbReference type="GO" id="GO:0050185">
    <property type="term" value="F:phosphatidylinositol deacylase activity"/>
    <property type="evidence" value="ECO:0007669"/>
    <property type="project" value="TreeGrafter"/>
</dbReference>
<comment type="caution">
    <text evidence="13">The sequence shown here is derived from an EMBL/GenBank/DDBJ whole genome shotgun (WGS) entry which is preliminary data.</text>
</comment>
<keyword evidence="3 10" id="KW-0813">Transport</keyword>
<evidence type="ECO:0000259" key="11">
    <source>
        <dbReference type="Pfam" id="PF07819"/>
    </source>
</evidence>
<organism evidence="13 14">
    <name type="scientific">Pneumocystis carinii (strain B80)</name>
    <name type="common">Rat pneumocystis pneumonia agent</name>
    <name type="synonym">Pneumocystis carinii f. sp. carinii</name>
    <dbReference type="NCBI Taxonomy" id="1408658"/>
    <lineage>
        <taxon>Eukaryota</taxon>
        <taxon>Fungi</taxon>
        <taxon>Dikarya</taxon>
        <taxon>Ascomycota</taxon>
        <taxon>Taphrinomycotina</taxon>
        <taxon>Pneumocystomycetes</taxon>
        <taxon>Pneumocystaceae</taxon>
        <taxon>Pneumocystis</taxon>
    </lineage>
</organism>
<proteinExistence type="inferred from homology"/>
<dbReference type="Proteomes" id="UP000054454">
    <property type="component" value="Unassembled WGS sequence"/>
</dbReference>
<keyword evidence="5 10" id="KW-0378">Hydrolase</keyword>
<evidence type="ECO:0000256" key="5">
    <source>
        <dbReference type="ARBA" id="ARBA00022801"/>
    </source>
</evidence>
<evidence type="ECO:0000256" key="8">
    <source>
        <dbReference type="ARBA" id="ARBA00022989"/>
    </source>
</evidence>
<feature type="domain" description="GPI inositol-deacylase PGAP1-like alpha/beta" evidence="11">
    <location>
        <begin position="111"/>
        <end position="351"/>
    </location>
</feature>
<keyword evidence="8 10" id="KW-1133">Transmembrane helix</keyword>
<feature type="transmembrane region" description="Helical" evidence="10">
    <location>
        <begin position="978"/>
        <end position="1000"/>
    </location>
</feature>
<dbReference type="FunFam" id="3.40.50.1820:FF:000056">
    <property type="entry name" value="GPI inositol-deacylase"/>
    <property type="match status" value="1"/>
</dbReference>
<dbReference type="InterPro" id="IPR029058">
    <property type="entry name" value="AB_hydrolase_fold"/>
</dbReference>
<dbReference type="GO" id="GO:0006888">
    <property type="term" value="P:endoplasmic reticulum to Golgi vesicle-mediated transport"/>
    <property type="evidence" value="ECO:0007669"/>
    <property type="project" value="TreeGrafter"/>
</dbReference>
<dbReference type="EC" id="3.1.-.-" evidence="10"/>
<evidence type="ECO:0000256" key="9">
    <source>
        <dbReference type="ARBA" id="ARBA00023136"/>
    </source>
</evidence>
<dbReference type="InterPro" id="IPR012908">
    <property type="entry name" value="PGAP1-ab_dom-like"/>
</dbReference>
<evidence type="ECO:0000256" key="10">
    <source>
        <dbReference type="RuleBase" id="RU365011"/>
    </source>
</evidence>